<sequence length="125" mass="13819">MLEDQKKVIVVDDESDILEAIQVMLEDAGYSVLTRERGEDLEQLVESTLPDLILLDMLLSGEDGREITMCLRNQEETKAIPIIMMSAHPSAAQAARDCGASDFIAKPFDLDDLLEKIAQNLVPTS</sequence>
<dbReference type="InterPro" id="IPR050595">
    <property type="entry name" value="Bact_response_regulator"/>
</dbReference>
<dbReference type="Gene3D" id="3.40.50.2300">
    <property type="match status" value="1"/>
</dbReference>
<dbReference type="AlphaFoldDB" id="A0A402BBZ9"/>
<proteinExistence type="predicted"/>
<organism evidence="4 5">
    <name type="scientific">Dictyobacter alpinus</name>
    <dbReference type="NCBI Taxonomy" id="2014873"/>
    <lineage>
        <taxon>Bacteria</taxon>
        <taxon>Bacillati</taxon>
        <taxon>Chloroflexota</taxon>
        <taxon>Ktedonobacteria</taxon>
        <taxon>Ktedonobacterales</taxon>
        <taxon>Dictyobacteraceae</taxon>
        <taxon>Dictyobacter</taxon>
    </lineage>
</organism>
<dbReference type="PROSITE" id="PS50110">
    <property type="entry name" value="RESPONSE_REGULATORY"/>
    <property type="match status" value="1"/>
</dbReference>
<feature type="modified residue" description="4-aspartylphosphate" evidence="2">
    <location>
        <position position="56"/>
    </location>
</feature>
<dbReference type="EMBL" id="BIFT01000001">
    <property type="protein sequence ID" value="GCE28948.1"/>
    <property type="molecule type" value="Genomic_DNA"/>
</dbReference>
<evidence type="ECO:0000256" key="1">
    <source>
        <dbReference type="ARBA" id="ARBA00022553"/>
    </source>
</evidence>
<dbReference type="SUPFAM" id="SSF52172">
    <property type="entry name" value="CheY-like"/>
    <property type="match status" value="1"/>
</dbReference>
<dbReference type="SMART" id="SM00448">
    <property type="entry name" value="REC"/>
    <property type="match status" value="1"/>
</dbReference>
<feature type="domain" description="Response regulatory" evidence="3">
    <location>
        <begin position="7"/>
        <end position="121"/>
    </location>
</feature>
<dbReference type="PANTHER" id="PTHR44591">
    <property type="entry name" value="STRESS RESPONSE REGULATOR PROTEIN 1"/>
    <property type="match status" value="1"/>
</dbReference>
<dbReference type="InterPro" id="IPR001789">
    <property type="entry name" value="Sig_transdc_resp-reg_receiver"/>
</dbReference>
<evidence type="ECO:0000313" key="5">
    <source>
        <dbReference type="Proteomes" id="UP000287171"/>
    </source>
</evidence>
<keyword evidence="1 2" id="KW-0597">Phosphoprotein</keyword>
<reference evidence="5" key="1">
    <citation type="submission" date="2018-12" db="EMBL/GenBank/DDBJ databases">
        <title>Tengunoibacter tsumagoiensis gen. nov., sp. nov., Dictyobacter kobayashii sp. nov., D. alpinus sp. nov., and D. joshuensis sp. nov. and description of Dictyobacteraceae fam. nov. within the order Ktedonobacterales isolated from Tengu-no-mugimeshi.</title>
        <authorList>
            <person name="Wang C.M."/>
            <person name="Zheng Y."/>
            <person name="Sakai Y."/>
            <person name="Toyoda A."/>
            <person name="Minakuchi Y."/>
            <person name="Abe K."/>
            <person name="Yokota A."/>
            <person name="Yabe S."/>
        </authorList>
    </citation>
    <scope>NUCLEOTIDE SEQUENCE [LARGE SCALE GENOMIC DNA]</scope>
    <source>
        <strain evidence="5">Uno16</strain>
    </source>
</reference>
<accession>A0A402BBZ9</accession>
<evidence type="ECO:0000313" key="4">
    <source>
        <dbReference type="EMBL" id="GCE28948.1"/>
    </source>
</evidence>
<name>A0A402BBZ9_9CHLR</name>
<keyword evidence="5" id="KW-1185">Reference proteome</keyword>
<evidence type="ECO:0000259" key="3">
    <source>
        <dbReference type="PROSITE" id="PS50110"/>
    </source>
</evidence>
<dbReference type="GO" id="GO:0000160">
    <property type="term" value="P:phosphorelay signal transduction system"/>
    <property type="evidence" value="ECO:0007669"/>
    <property type="project" value="InterPro"/>
</dbReference>
<comment type="caution">
    <text evidence="4">The sequence shown here is derived from an EMBL/GenBank/DDBJ whole genome shotgun (WGS) entry which is preliminary data.</text>
</comment>
<gene>
    <name evidence="4" type="ORF">KDA_44320</name>
</gene>
<dbReference type="RefSeq" id="WP_126629116.1">
    <property type="nucleotide sequence ID" value="NZ_BIFT01000001.1"/>
</dbReference>
<dbReference type="PANTHER" id="PTHR44591:SF3">
    <property type="entry name" value="RESPONSE REGULATORY DOMAIN-CONTAINING PROTEIN"/>
    <property type="match status" value="1"/>
</dbReference>
<protein>
    <recommendedName>
        <fullName evidence="3">Response regulatory domain-containing protein</fullName>
    </recommendedName>
</protein>
<dbReference type="OrthoDB" id="161747at2"/>
<dbReference type="InterPro" id="IPR011006">
    <property type="entry name" value="CheY-like_superfamily"/>
</dbReference>
<dbReference type="Pfam" id="PF00072">
    <property type="entry name" value="Response_reg"/>
    <property type="match status" value="1"/>
</dbReference>
<dbReference type="Proteomes" id="UP000287171">
    <property type="component" value="Unassembled WGS sequence"/>
</dbReference>
<evidence type="ECO:0000256" key="2">
    <source>
        <dbReference type="PROSITE-ProRule" id="PRU00169"/>
    </source>
</evidence>